<dbReference type="AlphaFoldDB" id="A0A0B5FMF2"/>
<dbReference type="EMBL" id="CP010311">
    <property type="protein sequence ID" value="AJF05829.1"/>
    <property type="molecule type" value="Genomic_DNA"/>
</dbReference>
<keyword evidence="1" id="KW-1133">Transmembrane helix</keyword>
<dbReference type="Proteomes" id="UP000035036">
    <property type="component" value="Chromosome"/>
</dbReference>
<name>A0A0B5FMF2_9BACT</name>
<dbReference type="RefSeq" id="WP_040199221.1">
    <property type="nucleotide sequence ID" value="NZ_CP010311.1"/>
</dbReference>
<keyword evidence="1" id="KW-0472">Membrane</keyword>
<reference evidence="2 3" key="1">
    <citation type="journal article" date="2015" name="Genome Announc.">
        <title>Genomes of Geoalkalibacter ferrihydriticus Z-0531T and Geoalkalibacter subterraneus Red1T, Two Haloalkaliphilic Metal-Reducing Deltaproteobacteria.</title>
        <authorList>
            <person name="Badalamenti J.P."/>
            <person name="Krajmalnik-Brown R."/>
            <person name="Torres C.I."/>
            <person name="Bond D.R."/>
        </authorList>
    </citation>
    <scope>NUCLEOTIDE SEQUENCE [LARGE SCALE GENOMIC DNA]</scope>
    <source>
        <strain evidence="2 3">Red1</strain>
    </source>
</reference>
<keyword evidence="1" id="KW-0812">Transmembrane</keyword>
<dbReference type="KEGG" id="gsb:GSUB_03605"/>
<keyword evidence="3" id="KW-1185">Reference proteome</keyword>
<dbReference type="HOGENOM" id="CLU_2616982_0_0_7"/>
<evidence type="ECO:0000256" key="1">
    <source>
        <dbReference type="SAM" id="Phobius"/>
    </source>
</evidence>
<proteinExistence type="predicted"/>
<accession>A0A0B5FMF2</accession>
<organism evidence="2 3">
    <name type="scientific">Geoalkalibacter subterraneus</name>
    <dbReference type="NCBI Taxonomy" id="483547"/>
    <lineage>
        <taxon>Bacteria</taxon>
        <taxon>Pseudomonadati</taxon>
        <taxon>Thermodesulfobacteriota</taxon>
        <taxon>Desulfuromonadia</taxon>
        <taxon>Desulfuromonadales</taxon>
        <taxon>Geoalkalibacteraceae</taxon>
        <taxon>Geoalkalibacter</taxon>
    </lineage>
</organism>
<evidence type="ECO:0000313" key="3">
    <source>
        <dbReference type="Proteomes" id="UP000035036"/>
    </source>
</evidence>
<feature type="transmembrane region" description="Helical" evidence="1">
    <location>
        <begin position="51"/>
        <end position="73"/>
    </location>
</feature>
<gene>
    <name evidence="2" type="ORF">GSUB_03605</name>
</gene>
<sequence length="78" mass="8199">MHIHRSTTLAVVVAVFVLFSAPPTAQGAIGILSDSSDMLGKICYSFVLTLSIMQLIPPLVLLAFFVAAAIRCLGPDPA</sequence>
<protein>
    <submittedName>
        <fullName evidence="2">Uncharacterized protein</fullName>
    </submittedName>
</protein>
<evidence type="ECO:0000313" key="2">
    <source>
        <dbReference type="EMBL" id="AJF05829.1"/>
    </source>
</evidence>